<dbReference type="EMBL" id="MAYH01000003">
    <property type="protein sequence ID" value="OCA76695.1"/>
    <property type="molecule type" value="Genomic_DNA"/>
</dbReference>
<comment type="caution">
    <text evidence="1">The sequence shown here is derived from an EMBL/GenBank/DDBJ whole genome shotgun (WGS) entry which is preliminary data.</text>
</comment>
<name>A0A1B8ZYN7_9FLAO</name>
<accession>A0A1B8ZYN7</accession>
<protein>
    <submittedName>
        <fullName evidence="1">Uncharacterized protein</fullName>
    </submittedName>
</protein>
<dbReference type="AlphaFoldDB" id="A0A1B8ZYN7"/>
<proteinExistence type="predicted"/>
<sequence length="84" mass="9854">MSNVHIYYDSLDVLSPRNITSGSNGQFIFPKIEVEDSQVSKRKIQKLNQFIFFRKDGYKIKKYDISKFNDSDTIRLGIIQLESF</sequence>
<organism evidence="1 2">
    <name type="scientific">Chryseobacterium artocarpi</name>
    <dbReference type="NCBI Taxonomy" id="1414727"/>
    <lineage>
        <taxon>Bacteria</taxon>
        <taxon>Pseudomonadati</taxon>
        <taxon>Bacteroidota</taxon>
        <taxon>Flavobacteriia</taxon>
        <taxon>Flavobacteriales</taxon>
        <taxon>Weeksellaceae</taxon>
        <taxon>Chryseobacterium group</taxon>
        <taxon>Chryseobacterium</taxon>
    </lineage>
</organism>
<reference evidence="1 2" key="1">
    <citation type="submission" date="2016-07" db="EMBL/GenBank/DDBJ databases">
        <authorList>
            <person name="Jeong J.-J."/>
            <person name="Kim D.W."/>
            <person name="Sang M.K."/>
            <person name="Choi I.-G."/>
            <person name="Kim K.D."/>
        </authorList>
    </citation>
    <scope>NUCLEOTIDE SEQUENCE [LARGE SCALE GENOMIC DNA]</scope>
    <source>
        <strain evidence="1 2">UTM-3</strain>
    </source>
</reference>
<keyword evidence="2" id="KW-1185">Reference proteome</keyword>
<evidence type="ECO:0000313" key="2">
    <source>
        <dbReference type="Proteomes" id="UP000092651"/>
    </source>
</evidence>
<evidence type="ECO:0000313" key="1">
    <source>
        <dbReference type="EMBL" id="OCA76695.1"/>
    </source>
</evidence>
<gene>
    <name evidence="1" type="ORF">BBI01_22035</name>
</gene>
<dbReference type="Proteomes" id="UP000092651">
    <property type="component" value="Unassembled WGS sequence"/>
</dbReference>